<evidence type="ECO:0000259" key="13">
    <source>
        <dbReference type="Pfam" id="PF03919"/>
    </source>
</evidence>
<comment type="caution">
    <text evidence="14">The sequence shown here is derived from an EMBL/GenBank/DDBJ whole genome shotgun (WGS) entry which is preliminary data.</text>
</comment>
<evidence type="ECO:0000256" key="8">
    <source>
        <dbReference type="ARBA" id="ARBA00023134"/>
    </source>
</evidence>
<dbReference type="PANTHER" id="PTHR10367">
    <property type="entry name" value="MRNA-CAPPING ENZYME"/>
    <property type="match status" value="1"/>
</dbReference>
<comment type="subcellular location">
    <subcellularLocation>
        <location evidence="1">Nucleus</location>
    </subcellularLocation>
</comment>
<evidence type="ECO:0000313" key="15">
    <source>
        <dbReference type="Proteomes" id="UP000620104"/>
    </source>
</evidence>
<dbReference type="EC" id="2.7.7.50" evidence="2"/>
<feature type="domain" description="mRNA capping enzyme C-terminal" evidence="13">
    <location>
        <begin position="247"/>
        <end position="360"/>
    </location>
</feature>
<evidence type="ECO:0000256" key="1">
    <source>
        <dbReference type="ARBA" id="ARBA00004123"/>
    </source>
</evidence>
<dbReference type="InterPro" id="IPR013846">
    <property type="entry name" value="mRNA_cap_enzyme_C"/>
</dbReference>
<evidence type="ECO:0000256" key="4">
    <source>
        <dbReference type="ARBA" id="ARBA00022679"/>
    </source>
</evidence>
<keyword evidence="6" id="KW-0547">Nucleotide-binding</keyword>
<keyword evidence="15" id="KW-1185">Reference proteome</keyword>
<dbReference type="Pfam" id="PF03919">
    <property type="entry name" value="mRNA_cap_C"/>
    <property type="match status" value="1"/>
</dbReference>
<evidence type="ECO:0000256" key="3">
    <source>
        <dbReference type="ARBA" id="ARBA00022664"/>
    </source>
</evidence>
<evidence type="ECO:0000256" key="5">
    <source>
        <dbReference type="ARBA" id="ARBA00022695"/>
    </source>
</evidence>
<dbReference type="PANTHER" id="PTHR10367:SF17">
    <property type="entry name" value="MRNA-CAPPING ENZYME"/>
    <property type="match status" value="1"/>
</dbReference>
<dbReference type="AlphaFoldDB" id="A0A8H3TTA3"/>
<dbReference type="CDD" id="cd07895">
    <property type="entry name" value="Adenylation_mRNA_capping"/>
    <property type="match status" value="1"/>
</dbReference>
<evidence type="ECO:0000256" key="10">
    <source>
        <dbReference type="ARBA" id="ARBA00044624"/>
    </source>
</evidence>
<dbReference type="GO" id="GO:0005525">
    <property type="term" value="F:GTP binding"/>
    <property type="evidence" value="ECO:0007669"/>
    <property type="project" value="UniProtKB-KW"/>
</dbReference>
<dbReference type="InterPro" id="IPR001339">
    <property type="entry name" value="mRNA_cap_enzyme_adenylation"/>
</dbReference>
<dbReference type="SUPFAM" id="SSF56091">
    <property type="entry name" value="DNA ligase/mRNA capping enzyme, catalytic domain"/>
    <property type="match status" value="1"/>
</dbReference>
<dbReference type="GO" id="GO:0005634">
    <property type="term" value="C:nucleus"/>
    <property type="evidence" value="ECO:0007669"/>
    <property type="project" value="UniProtKB-SubCell"/>
</dbReference>
<organism evidence="14 15">
    <name type="scientific">Naganishia liquefaciens</name>
    <dbReference type="NCBI Taxonomy" id="104408"/>
    <lineage>
        <taxon>Eukaryota</taxon>
        <taxon>Fungi</taxon>
        <taxon>Dikarya</taxon>
        <taxon>Basidiomycota</taxon>
        <taxon>Agaricomycotina</taxon>
        <taxon>Tremellomycetes</taxon>
        <taxon>Filobasidiales</taxon>
        <taxon>Filobasidiaceae</taxon>
        <taxon>Naganishia</taxon>
    </lineage>
</organism>
<keyword evidence="8" id="KW-0342">GTP-binding</keyword>
<dbReference type="InterPro" id="IPR051029">
    <property type="entry name" value="mRNA_Capping_Enz/RNA_Phosphat"/>
</dbReference>
<dbReference type="Proteomes" id="UP000620104">
    <property type="component" value="Unassembled WGS sequence"/>
</dbReference>
<keyword evidence="7" id="KW-0506">mRNA capping</keyword>
<dbReference type="Gene3D" id="3.30.470.30">
    <property type="entry name" value="DNA ligase/mRNA capping enzyme"/>
    <property type="match status" value="1"/>
</dbReference>
<keyword evidence="4" id="KW-0808">Transferase</keyword>
<evidence type="ECO:0000259" key="12">
    <source>
        <dbReference type="Pfam" id="PF01331"/>
    </source>
</evidence>
<dbReference type="EMBL" id="BLZA01000019">
    <property type="protein sequence ID" value="GHJ86713.1"/>
    <property type="molecule type" value="Genomic_DNA"/>
</dbReference>
<evidence type="ECO:0000256" key="2">
    <source>
        <dbReference type="ARBA" id="ARBA00012475"/>
    </source>
</evidence>
<sequence length="435" mass="49282">MSASLHTPVPDIPGSIVDVGTQQALMSVVNPLLGLEYNFSRFPGSQPVSFVSRSLRLLENRNFWVCEKSDGVRVLMLIAYNGAAGRQDIFLIDRKNTYRQIYGLEFPHWNPQAGPNGLCDTTIIDGELVYDIDGKTGEKHLRLYAFDCLVYDRANLMKSSLQSRYGRLKTWLLEPFHKRLREMDQSANAPFEIVCKKMELADGIEAVVREHIPRLEHGHDGLIFTCAETGYVVGTDEMILKWKPPSENSVDFKLELRFPPSSQDGRTPDYTRKPQFVLMTNMGKHYDFFDTMVITDQEWEEIKQSGVQWDERIIECNWDVNYDSWRFMRFRDDKSDGNHWSVVQKIIESIKDGVELETLIERCPTIRARRKERAMAEQHRAKQPPPAPAASAGPQMGMVIGGPHGVMQGGYPPPNMQGGFGVPVPGYGGGGGLRR</sequence>
<evidence type="ECO:0000256" key="11">
    <source>
        <dbReference type="SAM" id="MobiDB-lite"/>
    </source>
</evidence>
<dbReference type="SUPFAM" id="SSF50249">
    <property type="entry name" value="Nucleic acid-binding proteins"/>
    <property type="match status" value="1"/>
</dbReference>
<feature type="domain" description="mRNA capping enzyme adenylation" evidence="12">
    <location>
        <begin position="46"/>
        <end position="243"/>
    </location>
</feature>
<dbReference type="OrthoDB" id="200924at2759"/>
<dbReference type="Gene3D" id="2.40.50.140">
    <property type="entry name" value="Nucleic acid-binding proteins"/>
    <property type="match status" value="1"/>
</dbReference>
<protein>
    <recommendedName>
        <fullName evidence="2">mRNA guanylyltransferase</fullName>
        <ecNumber evidence="2">2.7.7.50</ecNumber>
    </recommendedName>
</protein>
<keyword evidence="3" id="KW-0507">mRNA processing</keyword>
<keyword evidence="5" id="KW-0548">Nucleotidyltransferase</keyword>
<gene>
    <name evidence="14" type="ORF">NliqN6_3115</name>
</gene>
<proteinExistence type="predicted"/>
<dbReference type="InterPro" id="IPR012340">
    <property type="entry name" value="NA-bd_OB-fold"/>
</dbReference>
<dbReference type="Pfam" id="PF01331">
    <property type="entry name" value="mRNA_cap_enzyme"/>
    <property type="match status" value="1"/>
</dbReference>
<evidence type="ECO:0000313" key="14">
    <source>
        <dbReference type="EMBL" id="GHJ86713.1"/>
    </source>
</evidence>
<reference evidence="14" key="1">
    <citation type="submission" date="2020-07" db="EMBL/GenBank/DDBJ databases">
        <title>Draft Genome Sequence of a Deep-Sea Yeast, Naganishia (Cryptococcus) liquefaciens strain N6.</title>
        <authorList>
            <person name="Han Y.W."/>
            <person name="Kajitani R."/>
            <person name="Morimoto H."/>
            <person name="Parhat M."/>
            <person name="Tsubouchi H."/>
            <person name="Bakenova O."/>
            <person name="Ogata M."/>
            <person name="Argunhan B."/>
            <person name="Aoki R."/>
            <person name="Kajiwara S."/>
            <person name="Itoh T."/>
            <person name="Iwasaki H."/>
        </authorList>
    </citation>
    <scope>NUCLEOTIDE SEQUENCE</scope>
    <source>
        <strain evidence="14">N6</strain>
    </source>
</reference>
<comment type="catalytic activity">
    <reaction evidence="10">
        <text>a 5'-end diphospho-ribonucleoside in mRNA + GTP + H(+) = a 5'-end (5'-triphosphoguanosine)-ribonucleoside in mRNA + diphosphate</text>
        <dbReference type="Rhea" id="RHEA:67012"/>
        <dbReference type="Rhea" id="RHEA-COMP:17165"/>
        <dbReference type="Rhea" id="RHEA-COMP:17166"/>
        <dbReference type="ChEBI" id="CHEBI:15378"/>
        <dbReference type="ChEBI" id="CHEBI:33019"/>
        <dbReference type="ChEBI" id="CHEBI:37565"/>
        <dbReference type="ChEBI" id="CHEBI:167616"/>
        <dbReference type="ChEBI" id="CHEBI:167617"/>
        <dbReference type="EC" id="2.7.7.50"/>
    </reaction>
    <physiologicalReaction direction="left-to-right" evidence="10">
        <dbReference type="Rhea" id="RHEA:67013"/>
    </physiologicalReaction>
</comment>
<feature type="region of interest" description="Disordered" evidence="11">
    <location>
        <begin position="372"/>
        <end position="395"/>
    </location>
</feature>
<evidence type="ECO:0000256" key="7">
    <source>
        <dbReference type="ARBA" id="ARBA00023042"/>
    </source>
</evidence>
<keyword evidence="9" id="KW-0539">Nucleus</keyword>
<dbReference type="GO" id="GO:0005524">
    <property type="term" value="F:ATP binding"/>
    <property type="evidence" value="ECO:0007669"/>
    <property type="project" value="InterPro"/>
</dbReference>
<evidence type="ECO:0000256" key="6">
    <source>
        <dbReference type="ARBA" id="ARBA00022741"/>
    </source>
</evidence>
<dbReference type="GO" id="GO:0004484">
    <property type="term" value="F:mRNA guanylyltransferase activity"/>
    <property type="evidence" value="ECO:0007669"/>
    <property type="project" value="UniProtKB-EC"/>
</dbReference>
<name>A0A8H3TTA3_9TREE</name>
<accession>A0A8H3TTA3</accession>
<dbReference type="GO" id="GO:0006370">
    <property type="term" value="P:7-methylguanosine mRNA capping"/>
    <property type="evidence" value="ECO:0007669"/>
    <property type="project" value="UniProtKB-KW"/>
</dbReference>
<evidence type="ECO:0000256" key="9">
    <source>
        <dbReference type="ARBA" id="ARBA00023242"/>
    </source>
</evidence>